<dbReference type="CDD" id="cd12107">
    <property type="entry name" value="Hemerythrin"/>
    <property type="match status" value="1"/>
</dbReference>
<feature type="transmembrane region" description="Helical" evidence="7">
    <location>
        <begin position="12"/>
        <end position="31"/>
    </location>
</feature>
<reference evidence="9" key="1">
    <citation type="submission" date="2021-01" db="EMBL/GenBank/DDBJ databases">
        <title>Genomic Encyclopedia of Type Strains, Phase IV (KMG-IV): sequencing the most valuable type-strain genomes for metagenomic binning, comparative biology and taxonomic classification.</title>
        <authorList>
            <person name="Goeker M."/>
        </authorList>
    </citation>
    <scope>NUCLEOTIDE SEQUENCE</scope>
    <source>
        <strain evidence="9">DSM 23230</strain>
    </source>
</reference>
<dbReference type="Gene3D" id="1.20.120.50">
    <property type="entry name" value="Hemerythrin-like"/>
    <property type="match status" value="1"/>
</dbReference>
<evidence type="ECO:0000256" key="5">
    <source>
        <dbReference type="PROSITE-ProRule" id="PRU00284"/>
    </source>
</evidence>
<evidence type="ECO:0000256" key="7">
    <source>
        <dbReference type="SAM" id="Phobius"/>
    </source>
</evidence>
<dbReference type="InterPro" id="IPR012312">
    <property type="entry name" value="Hemerythrin-like"/>
</dbReference>
<proteinExistence type="inferred from homology"/>
<feature type="coiled-coil region" evidence="6">
    <location>
        <begin position="311"/>
        <end position="342"/>
    </location>
</feature>
<evidence type="ECO:0000256" key="1">
    <source>
        <dbReference type="ARBA" id="ARBA00010587"/>
    </source>
</evidence>
<dbReference type="PANTHER" id="PTHR32089">
    <property type="entry name" value="METHYL-ACCEPTING CHEMOTAXIS PROTEIN MCPB"/>
    <property type="match status" value="1"/>
</dbReference>
<dbReference type="Pfam" id="PF01814">
    <property type="entry name" value="Hemerythrin"/>
    <property type="match status" value="1"/>
</dbReference>
<dbReference type="EMBL" id="JAFBDQ010000003">
    <property type="protein sequence ID" value="MBM7555884.1"/>
    <property type="molecule type" value="Genomic_DNA"/>
</dbReference>
<sequence>MNKKTKSKLSFKFGIALILIMLITIPIANIINGFLNVFLGSALMTYVSKIIEIVIVLALSELLFNKLVTNQIHSIIDWLNDEQEEIEASSDEFGLLISEMKNYSSSDNEEVIDEIRRELGNLSIYSEEMSASSQEGNETIHSTNQLVENMTEHIQKISASAEEVTGFAEEATSQTQMGRENIEETISNIQSINDSVDSTVDIMKDLNQNTERIGEIIELITNIAEQTNLLALNAAIEAARAGEHGQGFAVVAEEIRELAEETSDATSDIIEIVNATQDKSDQGLEAIKQVDQKAKAGKEIAQETDEVFYEIEEASQEVAKMIEQTADAAQDLAQNSDQLMEESRTITNIFEVVNDSSNDLAEMSKRVTNLIHEAGDQISGSEVFQWDDSYLVGVDLIDEQHKELFKRINDLIKANKENKGEEKIADTLEFLEDYTVKHFNDEQELQQKYNYPHYETHKEIHDGFVQEISDFKNDFESGDVDTAQMMKFNKRITEWLVDHVKGIDQKLGEHINQTKA</sequence>
<dbReference type="SUPFAM" id="SSF58104">
    <property type="entry name" value="Methyl-accepting chemotaxis protein (MCP) signaling domain"/>
    <property type="match status" value="1"/>
</dbReference>
<dbReference type="CDD" id="cd11386">
    <property type="entry name" value="MCP_signal"/>
    <property type="match status" value="1"/>
</dbReference>
<evidence type="ECO:0000256" key="6">
    <source>
        <dbReference type="SAM" id="Coils"/>
    </source>
</evidence>
<dbReference type="AlphaFoldDB" id="A0A938XQQ6"/>
<evidence type="ECO:0000256" key="4">
    <source>
        <dbReference type="ARBA" id="ARBA00023224"/>
    </source>
</evidence>
<evidence type="ECO:0000256" key="2">
    <source>
        <dbReference type="ARBA" id="ARBA00022723"/>
    </source>
</evidence>
<keyword evidence="3" id="KW-0408">Iron</keyword>
<keyword evidence="7" id="KW-0812">Transmembrane</keyword>
<dbReference type="SUPFAM" id="SSF47188">
    <property type="entry name" value="Hemerythrin-like"/>
    <property type="match status" value="1"/>
</dbReference>
<accession>A0A938XQQ6</accession>
<dbReference type="Proteomes" id="UP000774000">
    <property type="component" value="Unassembled WGS sequence"/>
</dbReference>
<evidence type="ECO:0000256" key="3">
    <source>
        <dbReference type="ARBA" id="ARBA00023004"/>
    </source>
</evidence>
<dbReference type="Gene3D" id="1.10.287.950">
    <property type="entry name" value="Methyl-accepting chemotaxis protein"/>
    <property type="match status" value="1"/>
</dbReference>
<keyword evidence="10" id="KW-1185">Reference proteome</keyword>
<dbReference type="NCBIfam" id="NF033749">
    <property type="entry name" value="bact_hemeryth"/>
    <property type="match status" value="1"/>
</dbReference>
<name>A0A938XQQ6_9FIRM</name>
<dbReference type="PROSITE" id="PS50111">
    <property type="entry name" value="CHEMOTAXIS_TRANSDUC_2"/>
    <property type="match status" value="1"/>
</dbReference>
<feature type="domain" description="Methyl-accepting transducer" evidence="8">
    <location>
        <begin position="111"/>
        <end position="347"/>
    </location>
</feature>
<protein>
    <submittedName>
        <fullName evidence="9">Hemerythrin-like metal-binding protein</fullName>
    </submittedName>
</protein>
<dbReference type="GO" id="GO:0046872">
    <property type="term" value="F:metal ion binding"/>
    <property type="evidence" value="ECO:0007669"/>
    <property type="project" value="UniProtKB-KW"/>
</dbReference>
<organism evidence="9 10">
    <name type="scientific">Halanaerobacter jeridensis</name>
    <dbReference type="NCBI Taxonomy" id="706427"/>
    <lineage>
        <taxon>Bacteria</taxon>
        <taxon>Bacillati</taxon>
        <taxon>Bacillota</taxon>
        <taxon>Clostridia</taxon>
        <taxon>Halanaerobiales</taxon>
        <taxon>Halobacteroidaceae</taxon>
        <taxon>Halanaerobacter</taxon>
    </lineage>
</organism>
<dbReference type="InterPro" id="IPR035938">
    <property type="entry name" value="Hemerythrin-like_sf"/>
</dbReference>
<dbReference type="SMART" id="SM00283">
    <property type="entry name" value="MA"/>
    <property type="match status" value="1"/>
</dbReference>
<keyword evidence="7" id="KW-0472">Membrane</keyword>
<dbReference type="RefSeq" id="WP_204700601.1">
    <property type="nucleotide sequence ID" value="NZ_JAFBDQ010000003.1"/>
</dbReference>
<comment type="caution">
    <text evidence="9">The sequence shown here is derived from an EMBL/GenBank/DDBJ whole genome shotgun (WGS) entry which is preliminary data.</text>
</comment>
<comment type="similarity">
    <text evidence="1">Belongs to the hemerythrin family.</text>
</comment>
<evidence type="ECO:0000313" key="9">
    <source>
        <dbReference type="EMBL" id="MBM7555884.1"/>
    </source>
</evidence>
<dbReference type="NCBIfam" id="TIGR02481">
    <property type="entry name" value="hemeryth_dom"/>
    <property type="match status" value="1"/>
</dbReference>
<gene>
    <name evidence="9" type="ORF">JOC47_000718</name>
</gene>
<evidence type="ECO:0000259" key="8">
    <source>
        <dbReference type="PROSITE" id="PS50111"/>
    </source>
</evidence>
<keyword evidence="4 5" id="KW-0807">Transducer</keyword>
<dbReference type="Pfam" id="PF00015">
    <property type="entry name" value="MCPsignal"/>
    <property type="match status" value="1"/>
</dbReference>
<keyword evidence="6" id="KW-0175">Coiled coil</keyword>
<keyword evidence="2" id="KW-0479">Metal-binding</keyword>
<dbReference type="InterPro" id="IPR012827">
    <property type="entry name" value="Hemerythrin_metal-bd"/>
</dbReference>
<dbReference type="PANTHER" id="PTHR32089:SF112">
    <property type="entry name" value="LYSOZYME-LIKE PROTEIN-RELATED"/>
    <property type="match status" value="1"/>
</dbReference>
<dbReference type="InterPro" id="IPR004089">
    <property type="entry name" value="MCPsignal_dom"/>
</dbReference>
<dbReference type="GO" id="GO:0016020">
    <property type="term" value="C:membrane"/>
    <property type="evidence" value="ECO:0007669"/>
    <property type="project" value="InterPro"/>
</dbReference>
<evidence type="ECO:0000313" key="10">
    <source>
        <dbReference type="Proteomes" id="UP000774000"/>
    </source>
</evidence>
<keyword evidence="7" id="KW-1133">Transmembrane helix</keyword>
<dbReference type="GO" id="GO:0007165">
    <property type="term" value="P:signal transduction"/>
    <property type="evidence" value="ECO:0007669"/>
    <property type="project" value="UniProtKB-KW"/>
</dbReference>